<keyword evidence="3" id="KW-1185">Reference proteome</keyword>
<evidence type="ECO:0000259" key="1">
    <source>
        <dbReference type="Pfam" id="PF10077"/>
    </source>
</evidence>
<organism evidence="2 3">
    <name type="scientific">Octadecabacter dasysiphoniae</name>
    <dbReference type="NCBI Taxonomy" id="2909341"/>
    <lineage>
        <taxon>Bacteria</taxon>
        <taxon>Pseudomonadati</taxon>
        <taxon>Pseudomonadota</taxon>
        <taxon>Alphaproteobacteria</taxon>
        <taxon>Rhodobacterales</taxon>
        <taxon>Roseobacteraceae</taxon>
        <taxon>Octadecabacter</taxon>
    </lineage>
</organism>
<evidence type="ECO:0000313" key="3">
    <source>
        <dbReference type="Proteomes" id="UP001200557"/>
    </source>
</evidence>
<protein>
    <submittedName>
        <fullName evidence="2">DUF2314 domain-containing protein</fullName>
    </submittedName>
</protein>
<dbReference type="EMBL" id="JAKGAQ010000001">
    <property type="protein sequence ID" value="MCF2870181.1"/>
    <property type="molecule type" value="Genomic_DNA"/>
</dbReference>
<dbReference type="InterPro" id="IPR018756">
    <property type="entry name" value="DUF2314"/>
</dbReference>
<accession>A0ABS9CVH2</accession>
<proteinExistence type="predicted"/>
<gene>
    <name evidence="2" type="ORF">L0664_03805</name>
</gene>
<feature type="domain" description="DUF2314" evidence="1">
    <location>
        <begin position="41"/>
        <end position="157"/>
    </location>
</feature>
<evidence type="ECO:0000313" key="2">
    <source>
        <dbReference type="EMBL" id="MCF2870181.1"/>
    </source>
</evidence>
<dbReference type="Proteomes" id="UP001200557">
    <property type="component" value="Unassembled WGS sequence"/>
</dbReference>
<sequence>MKKLMIGVVILAGLWFYNNGTDPVSSDAANGDPVEAFASDDAQMNAAMDAALTTLPAFLENQTDDAGNAIGQTSVKVAFEIGTDAFEIIWVSGFNWDGGVNMAGFLANQPNYMGDLNAGDRVEFTTDMVRDWSLTEPDGTMWGNYTTRVIVPQLDADTAAALNAMLSPDPVPSDWN</sequence>
<reference evidence="2 3" key="1">
    <citation type="submission" date="2022-01" db="EMBL/GenBank/DDBJ databases">
        <title>Octadecabacter sp. nov., isolated from a marine alga.</title>
        <authorList>
            <person name="Jin M.S."/>
            <person name="Kim H.M."/>
            <person name="Han D.M."/>
            <person name="Jung J.J."/>
            <person name="Jeon C.O."/>
        </authorList>
    </citation>
    <scope>NUCLEOTIDE SEQUENCE [LARGE SCALE GENOMIC DNA]</scope>
    <source>
        <strain evidence="2 3">G9-8</strain>
    </source>
</reference>
<dbReference type="RefSeq" id="WP_235224293.1">
    <property type="nucleotide sequence ID" value="NZ_JAKGAQ010000001.1"/>
</dbReference>
<comment type="caution">
    <text evidence="2">The sequence shown here is derived from an EMBL/GenBank/DDBJ whole genome shotgun (WGS) entry which is preliminary data.</text>
</comment>
<dbReference type="Pfam" id="PF10077">
    <property type="entry name" value="DUF2314"/>
    <property type="match status" value="1"/>
</dbReference>
<name>A0ABS9CVH2_9RHOB</name>